<feature type="compositionally biased region" description="Basic and acidic residues" evidence="21">
    <location>
        <begin position="426"/>
        <end position="439"/>
    </location>
</feature>
<evidence type="ECO:0000313" key="25">
    <source>
        <dbReference type="EMBL" id="KAA8911516.1"/>
    </source>
</evidence>
<evidence type="ECO:0000256" key="21">
    <source>
        <dbReference type="SAM" id="MobiDB-lite"/>
    </source>
</evidence>
<evidence type="ECO:0000313" key="26">
    <source>
        <dbReference type="Proteomes" id="UP000761534"/>
    </source>
</evidence>
<dbReference type="PANTHER" id="PTHR47966:SF51">
    <property type="entry name" value="BETA-SITE APP-CLEAVING ENZYME, ISOFORM A-RELATED"/>
    <property type="match status" value="1"/>
</dbReference>
<feature type="compositionally biased region" description="Polar residues" evidence="21">
    <location>
        <begin position="682"/>
        <end position="704"/>
    </location>
</feature>
<evidence type="ECO:0000256" key="18">
    <source>
        <dbReference type="PIRSR" id="PIRSR601461-2"/>
    </source>
</evidence>
<accession>A0A642V7Z3</accession>
<dbReference type="Pfam" id="PF00026">
    <property type="entry name" value="Asp"/>
    <property type="match status" value="1"/>
</dbReference>
<dbReference type="Pfam" id="PF00498">
    <property type="entry name" value="FHA"/>
    <property type="match status" value="2"/>
</dbReference>
<feature type="domain" description="FHA" evidence="22">
    <location>
        <begin position="538"/>
        <end position="597"/>
    </location>
</feature>
<evidence type="ECO:0000256" key="7">
    <source>
        <dbReference type="ARBA" id="ARBA00022679"/>
    </source>
</evidence>
<dbReference type="CDD" id="cd05488">
    <property type="entry name" value="Proteinase_A_fungi"/>
    <property type="match status" value="1"/>
</dbReference>
<evidence type="ECO:0000256" key="20">
    <source>
        <dbReference type="RuleBase" id="RU000454"/>
    </source>
</evidence>
<evidence type="ECO:0000256" key="19">
    <source>
        <dbReference type="PROSITE-ProRule" id="PRU10141"/>
    </source>
</evidence>
<evidence type="ECO:0000256" key="1">
    <source>
        <dbReference type="ARBA" id="ARBA00004116"/>
    </source>
</evidence>
<evidence type="ECO:0000256" key="2">
    <source>
        <dbReference type="ARBA" id="ARBA00005575"/>
    </source>
</evidence>
<dbReference type="PANTHER" id="PTHR47966">
    <property type="entry name" value="BETA-SITE APP-CLEAVING ENZYME, ISOFORM A-RELATED"/>
    <property type="match status" value="1"/>
</dbReference>
<evidence type="ECO:0000256" key="4">
    <source>
        <dbReference type="ARBA" id="ARBA00022527"/>
    </source>
</evidence>
<dbReference type="GO" id="GO:0000324">
    <property type="term" value="C:fungal-type vacuole"/>
    <property type="evidence" value="ECO:0007669"/>
    <property type="project" value="InterPro"/>
</dbReference>
<dbReference type="AlphaFoldDB" id="A0A642V7Z3"/>
<dbReference type="GO" id="GO:0004674">
    <property type="term" value="F:protein serine/threonine kinase activity"/>
    <property type="evidence" value="ECO:0007669"/>
    <property type="project" value="UniProtKB-KW"/>
</dbReference>
<dbReference type="EMBL" id="SWFS01000281">
    <property type="protein sequence ID" value="KAA8911516.1"/>
    <property type="molecule type" value="Genomic_DNA"/>
</dbReference>
<evidence type="ECO:0000256" key="9">
    <source>
        <dbReference type="ARBA" id="ARBA00022741"/>
    </source>
</evidence>
<evidence type="ECO:0000256" key="3">
    <source>
        <dbReference type="ARBA" id="ARBA00007447"/>
    </source>
</evidence>
<feature type="domain" description="FHA" evidence="22">
    <location>
        <begin position="48"/>
        <end position="100"/>
    </location>
</feature>
<keyword evidence="5" id="KW-0926">Vacuole</keyword>
<dbReference type="Gene3D" id="1.10.510.10">
    <property type="entry name" value="Transferase(Phosphotransferase) domain 1"/>
    <property type="match status" value="1"/>
</dbReference>
<dbReference type="SMART" id="SM00240">
    <property type="entry name" value="FHA"/>
    <property type="match status" value="2"/>
</dbReference>
<dbReference type="SMART" id="SM00220">
    <property type="entry name" value="S_TKc"/>
    <property type="match status" value="1"/>
</dbReference>
<dbReference type="FunFam" id="1.10.510.10:FF:000571">
    <property type="entry name" value="Maternal embryonic leucine zipper kinase"/>
    <property type="match status" value="1"/>
</dbReference>
<keyword evidence="10 20" id="KW-0064">Aspartyl protease</keyword>
<keyword evidence="12 20" id="KW-0378">Hydrolase</keyword>
<gene>
    <name evidence="25" type="ORF">TRICI_003790</name>
</gene>
<dbReference type="InterPro" id="IPR001461">
    <property type="entry name" value="Aspartic_peptidase_A1"/>
</dbReference>
<keyword evidence="4" id="KW-0723">Serine/threonine-protein kinase</keyword>
<comment type="similarity">
    <text evidence="3 20">Belongs to the peptidase A1 family.</text>
</comment>
<feature type="disulfide bond" evidence="18">
    <location>
        <begin position="1044"/>
        <end position="1077"/>
    </location>
</feature>
<keyword evidence="11" id="KW-0418">Kinase</keyword>
<evidence type="ECO:0000256" key="10">
    <source>
        <dbReference type="ARBA" id="ARBA00022750"/>
    </source>
</evidence>
<protein>
    <recommendedName>
        <fullName evidence="16">Aspartate protease</fullName>
    </recommendedName>
</protein>
<feature type="active site" evidence="17">
    <location>
        <position position="825"/>
    </location>
</feature>
<evidence type="ECO:0000256" key="5">
    <source>
        <dbReference type="ARBA" id="ARBA00022554"/>
    </source>
</evidence>
<dbReference type="PROSITE" id="PS00108">
    <property type="entry name" value="PROTEIN_KINASE_ST"/>
    <property type="match status" value="1"/>
</dbReference>
<dbReference type="InterPro" id="IPR001969">
    <property type="entry name" value="Aspartic_peptidase_AS"/>
</dbReference>
<reference evidence="25" key="1">
    <citation type="journal article" date="2019" name="G3 (Bethesda)">
        <title>Genome Assemblies of Two Rare Opportunistic Yeast Pathogens: Diutina rugosa (syn. Candida rugosa) and Trichomonascus ciferrii (syn. Candida ciferrii).</title>
        <authorList>
            <person name="Mixao V."/>
            <person name="Saus E."/>
            <person name="Hansen A.P."/>
            <person name="Lass-Florl C."/>
            <person name="Gabaldon T."/>
        </authorList>
    </citation>
    <scope>NUCLEOTIDE SEQUENCE</scope>
    <source>
        <strain evidence="25">CBS 4856</strain>
    </source>
</reference>
<dbReference type="PROSITE" id="PS00141">
    <property type="entry name" value="ASP_PROTEASE"/>
    <property type="match status" value="2"/>
</dbReference>
<dbReference type="PROSITE" id="PS51767">
    <property type="entry name" value="PEPTIDASE_A1"/>
    <property type="match status" value="1"/>
</dbReference>
<evidence type="ECO:0000256" key="14">
    <source>
        <dbReference type="ARBA" id="ARBA00023157"/>
    </source>
</evidence>
<dbReference type="GO" id="GO:0051603">
    <property type="term" value="P:proteolysis involved in protein catabolic process"/>
    <property type="evidence" value="ECO:0007669"/>
    <property type="project" value="TreeGrafter"/>
</dbReference>
<keyword evidence="6 20" id="KW-0645">Protease</keyword>
<dbReference type="InterPro" id="IPR008271">
    <property type="entry name" value="Ser/Thr_kinase_AS"/>
</dbReference>
<dbReference type="FunFam" id="2.40.70.10:FF:000036">
    <property type="entry name" value="Vacuolar aspartic protease"/>
    <property type="match status" value="1"/>
</dbReference>
<dbReference type="InterPro" id="IPR021109">
    <property type="entry name" value="Peptidase_aspartic_dom_sf"/>
</dbReference>
<evidence type="ECO:0000256" key="17">
    <source>
        <dbReference type="PIRSR" id="PIRSR601461-1"/>
    </source>
</evidence>
<dbReference type="InterPro" id="IPR017441">
    <property type="entry name" value="Protein_kinase_ATP_BS"/>
</dbReference>
<sequence>MTMDDIEPTQSTPGLEVDGVGEDAVCVLLSTNGKFGGKLILRSDREKWRFGRNPNVEFCLGDVKRFSNVHFEILRCKQDDKNLLLRDTSTNGTYLNHRRIPKNKTFLITQGDQISLGIGVPEDELHFVVTFPNKYVPEDTGGIHSTYDIKDTLGKGAFAIVKKALHRETGQMYAVKMIDKHKVSDSSAVQREIKILKQLQHKYVVSMHEFIEDDDYYYLVMDYVSGGDLMDFVVNYGSIDEEASREIIRQVVCCVKYFHNLGISHRDLKPDNILIASDSPVTVKISDFGLAKISTQNSCLKTFCGTLSYLAPEVLNHKARGTDSPTYSNLVDMWSIGCVAFVILTGYMPFDGNTQEKLQRNIREGRYNRYILDKFEVSEECKAFIDALLQIDPSKRPNPTDALRMKWLLPADGQIEDEESTTVTENSDKTKTEHDRTTTEEAFSQMRIHNSSSMPGPPPPELEERTPMELEPENSDSDEPKDKPGQEDISFSLRDLNFNSYDSSGDKHLKQDESCWLKLLTLPESVPAKDCSIAQDRVVVGRKEKNNDLDLDISFDERRISRLHCIIEKVYRSETNQTEIWLLDYSSNACYVNGTRLGQGKRILLQDGDELLYFREESRNGPVKLGFTVVLLGLDAVMREIPEPTAMSKQQLEILDRLKYKPTANSAPTKASSKRTQHRTLHFNSQSDTIHPPKNQKSLRNSPRNAKVPQKLQSTPSAEQSQGGSRSYLKRHTFPLPQQVNCLINRSVGWFLVEDAQDGFSNHVKALGQKYLGIQQGGHAMAEVPFVSPEGGEGHEVPLSNYVNAQYYTEVELGTPGQKFKVILDTGSANLWVPSQSCSSIACFLHNKYDSSASESYKKNGSEFAIQYGSGSVSGFVSQDTLQIGDLTIPKQDFAEVTSEPGLAFAFGKFDGILGLAYDTISVNKIVPPVYRAIDEGLLDEKKFAFYLGDTNKDENDGGTATFGGVSEEFYEGEITWLPLRRKAYWEVSFDSISLGGETAELDNTGAAIDTGTSLIALPSGLAEILNAQIGAEKSWSGQYTVDCKKRDELPDLTFNFGGYNFTLTAYDYTLEIGGSCASAFTPMDIPAPIGPMAIIGDSFLRRYYSVYDLEREAVGLAKAV</sequence>
<dbReference type="SUPFAM" id="SSF49879">
    <property type="entry name" value="SMAD/FHA domain"/>
    <property type="match status" value="2"/>
</dbReference>
<name>A0A642V7Z3_9ASCO</name>
<dbReference type="InterPro" id="IPR000719">
    <property type="entry name" value="Prot_kinase_dom"/>
</dbReference>
<proteinExistence type="inferred from homology"/>
<dbReference type="Gene3D" id="2.40.70.10">
    <property type="entry name" value="Acid Proteases"/>
    <property type="match status" value="2"/>
</dbReference>
<keyword evidence="26" id="KW-1185">Reference proteome</keyword>
<comment type="similarity">
    <text evidence="2">Belongs to the protein kinase superfamily. CAMK Ser/Thr protein kinase family. CHEK2 subfamily.</text>
</comment>
<evidence type="ECO:0000256" key="13">
    <source>
        <dbReference type="ARBA" id="ARBA00022840"/>
    </source>
</evidence>
<dbReference type="InterPro" id="IPR000253">
    <property type="entry name" value="FHA_dom"/>
</dbReference>
<feature type="disulfide bond" evidence="18">
    <location>
        <begin position="838"/>
        <end position="843"/>
    </location>
</feature>
<evidence type="ECO:0000256" key="12">
    <source>
        <dbReference type="ARBA" id="ARBA00022801"/>
    </source>
</evidence>
<dbReference type="Gene3D" id="2.60.200.20">
    <property type="match status" value="2"/>
</dbReference>
<feature type="compositionally biased region" description="Basic residues" evidence="21">
    <location>
        <begin position="672"/>
        <end position="681"/>
    </location>
</feature>
<dbReference type="InterPro" id="IPR011009">
    <property type="entry name" value="Kinase-like_dom_sf"/>
</dbReference>
<dbReference type="PROSITE" id="PS00107">
    <property type="entry name" value="PROTEIN_KINASE_ATP"/>
    <property type="match status" value="1"/>
</dbReference>
<dbReference type="Pfam" id="PF00069">
    <property type="entry name" value="Pkinase"/>
    <property type="match status" value="1"/>
</dbReference>
<keyword evidence="7" id="KW-0808">Transferase</keyword>
<dbReference type="VEuPathDB" id="FungiDB:TRICI_003790"/>
<keyword evidence="8" id="KW-0732">Signal</keyword>
<feature type="region of interest" description="Disordered" evidence="21">
    <location>
        <begin position="414"/>
        <end position="488"/>
    </location>
</feature>
<evidence type="ECO:0000259" key="22">
    <source>
        <dbReference type="PROSITE" id="PS50006"/>
    </source>
</evidence>
<evidence type="ECO:0000256" key="16">
    <source>
        <dbReference type="ARBA" id="ARBA00042718"/>
    </source>
</evidence>
<comment type="caution">
    <text evidence="25">The sequence shown here is derived from an EMBL/GenBank/DDBJ whole genome shotgun (WGS) entry which is preliminary data.</text>
</comment>
<evidence type="ECO:0000256" key="15">
    <source>
        <dbReference type="ARBA" id="ARBA00023180"/>
    </source>
</evidence>
<evidence type="ECO:0000256" key="8">
    <source>
        <dbReference type="ARBA" id="ARBA00022729"/>
    </source>
</evidence>
<dbReference type="InterPro" id="IPR033819">
    <property type="entry name" value="Saccharopepsin"/>
</dbReference>
<evidence type="ECO:0000259" key="23">
    <source>
        <dbReference type="PROSITE" id="PS50011"/>
    </source>
</evidence>
<dbReference type="PRINTS" id="PR00792">
    <property type="entry name" value="PEPSIN"/>
</dbReference>
<organism evidence="25 26">
    <name type="scientific">Trichomonascus ciferrii</name>
    <dbReference type="NCBI Taxonomy" id="44093"/>
    <lineage>
        <taxon>Eukaryota</taxon>
        <taxon>Fungi</taxon>
        <taxon>Dikarya</taxon>
        <taxon>Ascomycota</taxon>
        <taxon>Saccharomycotina</taxon>
        <taxon>Dipodascomycetes</taxon>
        <taxon>Dipodascales</taxon>
        <taxon>Trichomonascaceae</taxon>
        <taxon>Trichomonascus</taxon>
        <taxon>Trichomonascus ciferrii complex</taxon>
    </lineage>
</organism>
<feature type="compositionally biased region" description="Polar residues" evidence="21">
    <location>
        <begin position="711"/>
        <end position="725"/>
    </location>
</feature>
<dbReference type="OrthoDB" id="771136at2759"/>
<feature type="region of interest" description="Disordered" evidence="21">
    <location>
        <begin position="663"/>
        <end position="726"/>
    </location>
</feature>
<dbReference type="PROSITE" id="PS50006">
    <property type="entry name" value="FHA_DOMAIN"/>
    <property type="match status" value="2"/>
</dbReference>
<dbReference type="Proteomes" id="UP000761534">
    <property type="component" value="Unassembled WGS sequence"/>
</dbReference>
<keyword evidence="13 19" id="KW-0067">ATP-binding</keyword>
<dbReference type="InterPro" id="IPR033121">
    <property type="entry name" value="PEPTIDASE_A1"/>
</dbReference>
<keyword evidence="15" id="KW-0325">Glycoprotein</keyword>
<dbReference type="SUPFAM" id="SSF56112">
    <property type="entry name" value="Protein kinase-like (PK-like)"/>
    <property type="match status" value="1"/>
</dbReference>
<feature type="domain" description="Peptidase A1" evidence="24">
    <location>
        <begin position="807"/>
        <end position="1118"/>
    </location>
</feature>
<comment type="subcellular location">
    <subcellularLocation>
        <location evidence="1">Vacuole</location>
    </subcellularLocation>
</comment>
<dbReference type="GO" id="GO:0005524">
    <property type="term" value="F:ATP binding"/>
    <property type="evidence" value="ECO:0007669"/>
    <property type="project" value="UniProtKB-UniRule"/>
</dbReference>
<evidence type="ECO:0000256" key="11">
    <source>
        <dbReference type="ARBA" id="ARBA00022777"/>
    </source>
</evidence>
<feature type="domain" description="Protein kinase" evidence="23">
    <location>
        <begin position="147"/>
        <end position="408"/>
    </location>
</feature>
<evidence type="ECO:0000259" key="24">
    <source>
        <dbReference type="PROSITE" id="PS51767"/>
    </source>
</evidence>
<keyword evidence="9 19" id="KW-0547">Nucleotide-binding</keyword>
<dbReference type="SUPFAM" id="SSF50630">
    <property type="entry name" value="Acid proteases"/>
    <property type="match status" value="1"/>
</dbReference>
<feature type="binding site" evidence="19">
    <location>
        <position position="176"/>
    </location>
    <ligand>
        <name>ATP</name>
        <dbReference type="ChEBI" id="CHEBI:30616"/>
    </ligand>
</feature>
<dbReference type="PROSITE" id="PS50011">
    <property type="entry name" value="PROTEIN_KINASE_DOM"/>
    <property type="match status" value="1"/>
</dbReference>
<dbReference type="InterPro" id="IPR008984">
    <property type="entry name" value="SMAD_FHA_dom_sf"/>
</dbReference>
<keyword evidence="14 18" id="KW-1015">Disulfide bond</keyword>
<evidence type="ECO:0000256" key="6">
    <source>
        <dbReference type="ARBA" id="ARBA00022670"/>
    </source>
</evidence>
<feature type="active site" evidence="17">
    <location>
        <position position="1010"/>
    </location>
</feature>
<dbReference type="FunFam" id="3.30.200.20:FF:000315">
    <property type="entry name" value="Calcium-dependent protein kinase 3"/>
    <property type="match status" value="1"/>
</dbReference>
<dbReference type="GO" id="GO:0004190">
    <property type="term" value="F:aspartic-type endopeptidase activity"/>
    <property type="evidence" value="ECO:0007669"/>
    <property type="project" value="UniProtKB-KW"/>
</dbReference>
<dbReference type="FunFam" id="2.40.70.10:FF:000002">
    <property type="entry name" value="Vacuolar aspartic proteinase"/>
    <property type="match status" value="1"/>
</dbReference>